<feature type="domain" description="Beta-ketoacyl synthase-like N-terminal" evidence="1">
    <location>
        <begin position="18"/>
        <end position="127"/>
    </location>
</feature>
<dbReference type="SUPFAM" id="SSF53901">
    <property type="entry name" value="Thiolase-like"/>
    <property type="match status" value="1"/>
</dbReference>
<organism evidence="2 3">
    <name type="scientific">Aplysia californica</name>
    <name type="common">California sea hare</name>
    <dbReference type="NCBI Taxonomy" id="6500"/>
    <lineage>
        <taxon>Eukaryota</taxon>
        <taxon>Metazoa</taxon>
        <taxon>Spiralia</taxon>
        <taxon>Lophotrochozoa</taxon>
        <taxon>Mollusca</taxon>
        <taxon>Gastropoda</taxon>
        <taxon>Heterobranchia</taxon>
        <taxon>Euthyneura</taxon>
        <taxon>Tectipleura</taxon>
        <taxon>Aplysiida</taxon>
        <taxon>Aplysioidea</taxon>
        <taxon>Aplysiidae</taxon>
        <taxon>Aplysia</taxon>
    </lineage>
</organism>
<sequence>MSADAASTPHSPLKSLACISGLGFRLPQANDIDELSYTLKAGHCNLADPRWPPGVFGMRHKCGRLDSVGEMDCQFFNVSPLEAFCSNHMLGPLLEVVAECIMDSGLTFAEVSHRKTGFYLGMTQCDTDYIKTGPFSSPSEYYLRQQLPTQQCKKCKRQ</sequence>
<dbReference type="RefSeq" id="XP_012935970.1">
    <property type="nucleotide sequence ID" value="XM_013080516.2"/>
</dbReference>
<proteinExistence type="predicted"/>
<dbReference type="Proteomes" id="UP000694888">
    <property type="component" value="Unplaced"/>
</dbReference>
<name>A0ABM0ZWI6_APLCA</name>
<dbReference type="GeneID" id="106011323"/>
<dbReference type="Pfam" id="PF00109">
    <property type="entry name" value="ketoacyl-synt"/>
    <property type="match status" value="1"/>
</dbReference>
<evidence type="ECO:0000259" key="1">
    <source>
        <dbReference type="Pfam" id="PF00109"/>
    </source>
</evidence>
<dbReference type="Gene3D" id="3.40.47.10">
    <property type="match status" value="1"/>
</dbReference>
<evidence type="ECO:0000313" key="2">
    <source>
        <dbReference type="Proteomes" id="UP000694888"/>
    </source>
</evidence>
<dbReference type="InterPro" id="IPR016039">
    <property type="entry name" value="Thiolase-like"/>
</dbReference>
<dbReference type="InterPro" id="IPR014030">
    <property type="entry name" value="Ketoacyl_synth_N"/>
</dbReference>
<evidence type="ECO:0000313" key="3">
    <source>
        <dbReference type="RefSeq" id="XP_012935970.1"/>
    </source>
</evidence>
<gene>
    <name evidence="3" type="primary">LOC106011323</name>
</gene>
<protein>
    <submittedName>
        <fullName evidence="3">Fatty acid synthase-like</fullName>
    </submittedName>
</protein>
<reference evidence="3" key="1">
    <citation type="submission" date="2025-08" db="UniProtKB">
        <authorList>
            <consortium name="RefSeq"/>
        </authorList>
    </citation>
    <scope>IDENTIFICATION</scope>
</reference>
<accession>A0ABM0ZWI6</accession>
<keyword evidence="2" id="KW-1185">Reference proteome</keyword>